<dbReference type="KEGG" id="dwi:6642365"/>
<evidence type="ECO:0000313" key="2">
    <source>
        <dbReference type="EMBL" id="EDW75759.1"/>
    </source>
</evidence>
<evidence type="ECO:0000313" key="3">
    <source>
        <dbReference type="Proteomes" id="UP000007798"/>
    </source>
</evidence>
<name>B4MVN9_DROWI</name>
<feature type="transmembrane region" description="Helical" evidence="1">
    <location>
        <begin position="6"/>
        <end position="25"/>
    </location>
</feature>
<keyword evidence="1" id="KW-0812">Transmembrane</keyword>
<gene>
    <name evidence="2" type="primary">Dwil\GK15109</name>
    <name evidence="2" type="ORF">Dwil_GK15109</name>
</gene>
<dbReference type="FunCoup" id="B4MVN9">
    <property type="interactions" value="47"/>
</dbReference>
<dbReference type="Gene3D" id="2.10.25.10">
    <property type="entry name" value="Laminin"/>
    <property type="match status" value="1"/>
</dbReference>
<dbReference type="OrthoDB" id="409374at2759"/>
<keyword evidence="1" id="KW-1133">Transmembrane helix</keyword>
<dbReference type="InParanoid" id="B4MVN9"/>
<keyword evidence="1" id="KW-0472">Membrane</keyword>
<dbReference type="PhylomeDB" id="B4MVN9"/>
<dbReference type="OMA" id="GNCECGP"/>
<evidence type="ECO:0000256" key="1">
    <source>
        <dbReference type="SAM" id="Phobius"/>
    </source>
</evidence>
<protein>
    <recommendedName>
        <fullName evidence="4">EGF-like domain-containing protein</fullName>
    </recommendedName>
</protein>
<evidence type="ECO:0008006" key="4">
    <source>
        <dbReference type="Google" id="ProtNLM"/>
    </source>
</evidence>
<sequence>MNLTQFHLGIFIAILYCLPAFGQFWRSALSERQQWEREMLALRQSGICYRIQSVETIDPDLRYRQISYCCDGFINLGTNKNLKCEPICKMDCTNGICIGPDNCECAPGYVLQDDRCKSYDED</sequence>
<keyword evidence="3" id="KW-1185">Reference proteome</keyword>
<dbReference type="eggNOG" id="KOG1218">
    <property type="taxonomic scope" value="Eukaryota"/>
</dbReference>
<dbReference type="AlphaFoldDB" id="B4MVN9"/>
<proteinExistence type="predicted"/>
<dbReference type="HOGENOM" id="CLU_2029146_0_0_1"/>
<dbReference type="EMBL" id="CH963857">
    <property type="protein sequence ID" value="EDW75759.1"/>
    <property type="molecule type" value="Genomic_DNA"/>
</dbReference>
<dbReference type="Proteomes" id="UP000007798">
    <property type="component" value="Unassembled WGS sequence"/>
</dbReference>
<reference evidence="2 3" key="1">
    <citation type="journal article" date="2007" name="Nature">
        <title>Evolution of genes and genomes on the Drosophila phylogeny.</title>
        <authorList>
            <consortium name="Drosophila 12 Genomes Consortium"/>
            <person name="Clark A.G."/>
            <person name="Eisen M.B."/>
            <person name="Smith D.R."/>
            <person name="Bergman C.M."/>
            <person name="Oliver B."/>
            <person name="Markow T.A."/>
            <person name="Kaufman T.C."/>
            <person name="Kellis M."/>
            <person name="Gelbart W."/>
            <person name="Iyer V.N."/>
            <person name="Pollard D.A."/>
            <person name="Sackton T.B."/>
            <person name="Larracuente A.M."/>
            <person name="Singh N.D."/>
            <person name="Abad J.P."/>
            <person name="Abt D.N."/>
            <person name="Adryan B."/>
            <person name="Aguade M."/>
            <person name="Akashi H."/>
            <person name="Anderson W.W."/>
            <person name="Aquadro C.F."/>
            <person name="Ardell D.H."/>
            <person name="Arguello R."/>
            <person name="Artieri C.G."/>
            <person name="Barbash D.A."/>
            <person name="Barker D."/>
            <person name="Barsanti P."/>
            <person name="Batterham P."/>
            <person name="Batzoglou S."/>
            <person name="Begun D."/>
            <person name="Bhutkar A."/>
            <person name="Blanco E."/>
            <person name="Bosak S.A."/>
            <person name="Bradley R.K."/>
            <person name="Brand A.D."/>
            <person name="Brent M.R."/>
            <person name="Brooks A.N."/>
            <person name="Brown R.H."/>
            <person name="Butlin R.K."/>
            <person name="Caggese C."/>
            <person name="Calvi B.R."/>
            <person name="Bernardo de Carvalho A."/>
            <person name="Caspi A."/>
            <person name="Castrezana S."/>
            <person name="Celniker S.E."/>
            <person name="Chang J.L."/>
            <person name="Chapple C."/>
            <person name="Chatterji S."/>
            <person name="Chinwalla A."/>
            <person name="Civetta A."/>
            <person name="Clifton S.W."/>
            <person name="Comeron J.M."/>
            <person name="Costello J.C."/>
            <person name="Coyne J.A."/>
            <person name="Daub J."/>
            <person name="David R.G."/>
            <person name="Delcher A.L."/>
            <person name="Delehaunty K."/>
            <person name="Do C.B."/>
            <person name="Ebling H."/>
            <person name="Edwards K."/>
            <person name="Eickbush T."/>
            <person name="Evans J.D."/>
            <person name="Filipski A."/>
            <person name="Findeiss S."/>
            <person name="Freyhult E."/>
            <person name="Fulton L."/>
            <person name="Fulton R."/>
            <person name="Garcia A.C."/>
            <person name="Gardiner A."/>
            <person name="Garfield D.A."/>
            <person name="Garvin B.E."/>
            <person name="Gibson G."/>
            <person name="Gilbert D."/>
            <person name="Gnerre S."/>
            <person name="Godfrey J."/>
            <person name="Good R."/>
            <person name="Gotea V."/>
            <person name="Gravely B."/>
            <person name="Greenberg A.J."/>
            <person name="Griffiths-Jones S."/>
            <person name="Gross S."/>
            <person name="Guigo R."/>
            <person name="Gustafson E.A."/>
            <person name="Haerty W."/>
            <person name="Hahn M.W."/>
            <person name="Halligan D.L."/>
            <person name="Halpern A.L."/>
            <person name="Halter G.M."/>
            <person name="Han M.V."/>
            <person name="Heger A."/>
            <person name="Hillier L."/>
            <person name="Hinrichs A.S."/>
            <person name="Holmes I."/>
            <person name="Hoskins R.A."/>
            <person name="Hubisz M.J."/>
            <person name="Hultmark D."/>
            <person name="Huntley M.A."/>
            <person name="Jaffe D.B."/>
            <person name="Jagadeeshan S."/>
            <person name="Jeck W.R."/>
            <person name="Johnson J."/>
            <person name="Jones C.D."/>
            <person name="Jordan W.C."/>
            <person name="Karpen G.H."/>
            <person name="Kataoka E."/>
            <person name="Keightley P.D."/>
            <person name="Kheradpour P."/>
            <person name="Kirkness E.F."/>
            <person name="Koerich L.B."/>
            <person name="Kristiansen K."/>
            <person name="Kudrna D."/>
            <person name="Kulathinal R.J."/>
            <person name="Kumar S."/>
            <person name="Kwok R."/>
            <person name="Lander E."/>
            <person name="Langley C.H."/>
            <person name="Lapoint R."/>
            <person name="Lazzaro B.P."/>
            <person name="Lee S.J."/>
            <person name="Levesque L."/>
            <person name="Li R."/>
            <person name="Lin C.F."/>
            <person name="Lin M.F."/>
            <person name="Lindblad-Toh K."/>
            <person name="Llopart A."/>
            <person name="Long M."/>
            <person name="Low L."/>
            <person name="Lozovsky E."/>
            <person name="Lu J."/>
            <person name="Luo M."/>
            <person name="Machado C.A."/>
            <person name="Makalowski W."/>
            <person name="Marzo M."/>
            <person name="Matsuda M."/>
            <person name="Matzkin L."/>
            <person name="McAllister B."/>
            <person name="McBride C.S."/>
            <person name="McKernan B."/>
            <person name="McKernan K."/>
            <person name="Mendez-Lago M."/>
            <person name="Minx P."/>
            <person name="Mollenhauer M.U."/>
            <person name="Montooth K."/>
            <person name="Mount S.M."/>
            <person name="Mu X."/>
            <person name="Myers E."/>
            <person name="Negre B."/>
            <person name="Newfeld S."/>
            <person name="Nielsen R."/>
            <person name="Noor M.A."/>
            <person name="O'Grady P."/>
            <person name="Pachter L."/>
            <person name="Papaceit M."/>
            <person name="Parisi M.J."/>
            <person name="Parisi M."/>
            <person name="Parts L."/>
            <person name="Pedersen J.S."/>
            <person name="Pesole G."/>
            <person name="Phillippy A.M."/>
            <person name="Ponting C.P."/>
            <person name="Pop M."/>
            <person name="Porcelli D."/>
            <person name="Powell J.R."/>
            <person name="Prohaska S."/>
            <person name="Pruitt K."/>
            <person name="Puig M."/>
            <person name="Quesneville H."/>
            <person name="Ram K.R."/>
            <person name="Rand D."/>
            <person name="Rasmussen M.D."/>
            <person name="Reed L.K."/>
            <person name="Reenan R."/>
            <person name="Reily A."/>
            <person name="Remington K.A."/>
            <person name="Rieger T.T."/>
            <person name="Ritchie M.G."/>
            <person name="Robin C."/>
            <person name="Rogers Y.H."/>
            <person name="Rohde C."/>
            <person name="Rozas J."/>
            <person name="Rubenfield M.J."/>
            <person name="Ruiz A."/>
            <person name="Russo S."/>
            <person name="Salzberg S.L."/>
            <person name="Sanchez-Gracia A."/>
            <person name="Saranga D.J."/>
            <person name="Sato H."/>
            <person name="Schaeffer S.W."/>
            <person name="Schatz M.C."/>
            <person name="Schlenke T."/>
            <person name="Schwartz R."/>
            <person name="Segarra C."/>
            <person name="Singh R.S."/>
            <person name="Sirot L."/>
            <person name="Sirota M."/>
            <person name="Sisneros N.B."/>
            <person name="Smith C.D."/>
            <person name="Smith T.F."/>
            <person name="Spieth J."/>
            <person name="Stage D.E."/>
            <person name="Stark A."/>
            <person name="Stephan W."/>
            <person name="Strausberg R.L."/>
            <person name="Strempel S."/>
            <person name="Sturgill D."/>
            <person name="Sutton G."/>
            <person name="Sutton G.G."/>
            <person name="Tao W."/>
            <person name="Teichmann S."/>
            <person name="Tobari Y.N."/>
            <person name="Tomimura Y."/>
            <person name="Tsolas J.M."/>
            <person name="Valente V.L."/>
            <person name="Venter E."/>
            <person name="Venter J.C."/>
            <person name="Vicario S."/>
            <person name="Vieira F.G."/>
            <person name="Vilella A.J."/>
            <person name="Villasante A."/>
            <person name="Walenz B."/>
            <person name="Wang J."/>
            <person name="Wasserman M."/>
            <person name="Watts T."/>
            <person name="Wilson D."/>
            <person name="Wilson R.K."/>
            <person name="Wing R.A."/>
            <person name="Wolfner M.F."/>
            <person name="Wong A."/>
            <person name="Wong G.K."/>
            <person name="Wu C.I."/>
            <person name="Wu G."/>
            <person name="Yamamoto D."/>
            <person name="Yang H.P."/>
            <person name="Yang S.P."/>
            <person name="Yorke J.A."/>
            <person name="Yoshida K."/>
            <person name="Zdobnov E."/>
            <person name="Zhang P."/>
            <person name="Zhang Y."/>
            <person name="Zimin A.V."/>
            <person name="Baldwin J."/>
            <person name="Abdouelleil A."/>
            <person name="Abdulkadir J."/>
            <person name="Abebe A."/>
            <person name="Abera B."/>
            <person name="Abreu J."/>
            <person name="Acer S.C."/>
            <person name="Aftuck L."/>
            <person name="Alexander A."/>
            <person name="An P."/>
            <person name="Anderson E."/>
            <person name="Anderson S."/>
            <person name="Arachi H."/>
            <person name="Azer M."/>
            <person name="Bachantsang P."/>
            <person name="Barry A."/>
            <person name="Bayul T."/>
            <person name="Berlin A."/>
            <person name="Bessette D."/>
            <person name="Bloom T."/>
            <person name="Blye J."/>
            <person name="Boguslavskiy L."/>
            <person name="Bonnet C."/>
            <person name="Boukhgalter B."/>
            <person name="Bourzgui I."/>
            <person name="Brown A."/>
            <person name="Cahill P."/>
            <person name="Channer S."/>
            <person name="Cheshatsang Y."/>
            <person name="Chuda L."/>
            <person name="Citroen M."/>
            <person name="Collymore A."/>
            <person name="Cooke P."/>
            <person name="Costello M."/>
            <person name="D'Aco K."/>
            <person name="Daza R."/>
            <person name="De Haan G."/>
            <person name="DeGray S."/>
            <person name="DeMaso C."/>
            <person name="Dhargay N."/>
            <person name="Dooley K."/>
            <person name="Dooley E."/>
            <person name="Doricent M."/>
            <person name="Dorje P."/>
            <person name="Dorjee K."/>
            <person name="Dupes A."/>
            <person name="Elong R."/>
            <person name="Falk J."/>
            <person name="Farina A."/>
            <person name="Faro S."/>
            <person name="Ferguson D."/>
            <person name="Fisher S."/>
            <person name="Foley C.D."/>
            <person name="Franke A."/>
            <person name="Friedrich D."/>
            <person name="Gadbois L."/>
            <person name="Gearin G."/>
            <person name="Gearin C.R."/>
            <person name="Giannoukos G."/>
            <person name="Goode T."/>
            <person name="Graham J."/>
            <person name="Grandbois E."/>
            <person name="Grewal S."/>
            <person name="Gyaltsen K."/>
            <person name="Hafez N."/>
            <person name="Hagos B."/>
            <person name="Hall J."/>
            <person name="Henson C."/>
            <person name="Hollinger A."/>
            <person name="Honan T."/>
            <person name="Huard M.D."/>
            <person name="Hughes L."/>
            <person name="Hurhula B."/>
            <person name="Husby M.E."/>
            <person name="Kamat A."/>
            <person name="Kanga B."/>
            <person name="Kashin S."/>
            <person name="Khazanovich D."/>
            <person name="Kisner P."/>
            <person name="Lance K."/>
            <person name="Lara M."/>
            <person name="Lee W."/>
            <person name="Lennon N."/>
            <person name="Letendre F."/>
            <person name="LeVine R."/>
            <person name="Lipovsky A."/>
            <person name="Liu X."/>
            <person name="Liu J."/>
            <person name="Liu S."/>
            <person name="Lokyitsang T."/>
            <person name="Lokyitsang Y."/>
            <person name="Lubonja R."/>
            <person name="Lui A."/>
            <person name="MacDonald P."/>
            <person name="Magnisalis V."/>
            <person name="Maru K."/>
            <person name="Matthews C."/>
            <person name="McCusker W."/>
            <person name="McDonough S."/>
            <person name="Mehta T."/>
            <person name="Meldrim J."/>
            <person name="Meneus L."/>
            <person name="Mihai O."/>
            <person name="Mihalev A."/>
            <person name="Mihova T."/>
            <person name="Mittelman R."/>
            <person name="Mlenga V."/>
            <person name="Montmayeur A."/>
            <person name="Mulrain L."/>
            <person name="Navidi A."/>
            <person name="Naylor J."/>
            <person name="Negash T."/>
            <person name="Nguyen T."/>
            <person name="Nguyen N."/>
            <person name="Nicol R."/>
            <person name="Norbu C."/>
            <person name="Norbu N."/>
            <person name="Novod N."/>
            <person name="O'Neill B."/>
            <person name="Osman S."/>
            <person name="Markiewicz E."/>
            <person name="Oyono O.L."/>
            <person name="Patti C."/>
            <person name="Phunkhang P."/>
            <person name="Pierre F."/>
            <person name="Priest M."/>
            <person name="Raghuraman S."/>
            <person name="Rege F."/>
            <person name="Reyes R."/>
            <person name="Rise C."/>
            <person name="Rogov P."/>
            <person name="Ross K."/>
            <person name="Ryan E."/>
            <person name="Settipalli S."/>
            <person name="Shea T."/>
            <person name="Sherpa N."/>
            <person name="Shi L."/>
            <person name="Shih D."/>
            <person name="Sparrow T."/>
            <person name="Spaulding J."/>
            <person name="Stalker J."/>
            <person name="Stange-Thomann N."/>
            <person name="Stavropoulos S."/>
            <person name="Stone C."/>
            <person name="Strader C."/>
            <person name="Tesfaye S."/>
            <person name="Thomson T."/>
            <person name="Thoulutsang Y."/>
            <person name="Thoulutsang D."/>
            <person name="Topham K."/>
            <person name="Topping I."/>
            <person name="Tsamla T."/>
            <person name="Vassiliev H."/>
            <person name="Vo A."/>
            <person name="Wangchuk T."/>
            <person name="Wangdi T."/>
            <person name="Weiand M."/>
            <person name="Wilkinson J."/>
            <person name="Wilson A."/>
            <person name="Yadav S."/>
            <person name="Young G."/>
            <person name="Yu Q."/>
            <person name="Zembek L."/>
            <person name="Zhong D."/>
            <person name="Zimmer A."/>
            <person name="Zwirko Z."/>
            <person name="Jaffe D.B."/>
            <person name="Alvarez P."/>
            <person name="Brockman W."/>
            <person name="Butler J."/>
            <person name="Chin C."/>
            <person name="Gnerre S."/>
            <person name="Grabherr M."/>
            <person name="Kleber M."/>
            <person name="Mauceli E."/>
            <person name="MacCallum I."/>
        </authorList>
    </citation>
    <scope>NUCLEOTIDE SEQUENCE [LARGE SCALE GENOMIC DNA]</scope>
    <source>
        <strain evidence="3">Tucson 14030-0811.24</strain>
    </source>
</reference>
<accession>B4MVN9</accession>
<organism evidence="2 3">
    <name type="scientific">Drosophila willistoni</name>
    <name type="common">Fruit fly</name>
    <dbReference type="NCBI Taxonomy" id="7260"/>
    <lineage>
        <taxon>Eukaryota</taxon>
        <taxon>Metazoa</taxon>
        <taxon>Ecdysozoa</taxon>
        <taxon>Arthropoda</taxon>
        <taxon>Hexapoda</taxon>
        <taxon>Insecta</taxon>
        <taxon>Pterygota</taxon>
        <taxon>Neoptera</taxon>
        <taxon>Endopterygota</taxon>
        <taxon>Diptera</taxon>
        <taxon>Brachycera</taxon>
        <taxon>Muscomorpha</taxon>
        <taxon>Ephydroidea</taxon>
        <taxon>Drosophilidae</taxon>
        <taxon>Drosophila</taxon>
        <taxon>Sophophora</taxon>
    </lineage>
</organism>